<name>A0A1V9X745_9ACAR</name>
<evidence type="ECO:0000313" key="2">
    <source>
        <dbReference type="EMBL" id="OQR69228.1"/>
    </source>
</evidence>
<organism evidence="2 3">
    <name type="scientific">Tropilaelaps mercedesae</name>
    <dbReference type="NCBI Taxonomy" id="418985"/>
    <lineage>
        <taxon>Eukaryota</taxon>
        <taxon>Metazoa</taxon>
        <taxon>Ecdysozoa</taxon>
        <taxon>Arthropoda</taxon>
        <taxon>Chelicerata</taxon>
        <taxon>Arachnida</taxon>
        <taxon>Acari</taxon>
        <taxon>Parasitiformes</taxon>
        <taxon>Mesostigmata</taxon>
        <taxon>Gamasina</taxon>
        <taxon>Dermanyssoidea</taxon>
        <taxon>Laelapidae</taxon>
        <taxon>Tropilaelaps</taxon>
    </lineage>
</organism>
<dbReference type="STRING" id="418985.A0A1V9X745"/>
<dbReference type="EMBL" id="MNPL01021787">
    <property type="protein sequence ID" value="OQR69228.1"/>
    <property type="molecule type" value="Genomic_DNA"/>
</dbReference>
<dbReference type="OrthoDB" id="1716625at2759"/>
<proteinExistence type="predicted"/>
<evidence type="ECO:0000256" key="1">
    <source>
        <dbReference type="SAM" id="MobiDB-lite"/>
    </source>
</evidence>
<dbReference type="InterPro" id="IPR027417">
    <property type="entry name" value="P-loop_NTPase"/>
</dbReference>
<gene>
    <name evidence="2" type="ORF">BIW11_12390</name>
</gene>
<sequence>MKHRPLSVRYIGEDIQKTGIAMETSKFTVLCHGKKRETLTANAVVALFPKLQPLKNIQGTMEHLSGEVSCSRNNQFHLVNLIDSPGLVDGERSASESPSLETPLQIEAMSL</sequence>
<keyword evidence="3" id="KW-1185">Reference proteome</keyword>
<dbReference type="InParanoid" id="A0A1V9X745"/>
<evidence type="ECO:0000313" key="3">
    <source>
        <dbReference type="Proteomes" id="UP000192247"/>
    </source>
</evidence>
<dbReference type="Gene3D" id="3.40.50.300">
    <property type="entry name" value="P-loop containing nucleotide triphosphate hydrolases"/>
    <property type="match status" value="1"/>
</dbReference>
<protein>
    <recommendedName>
        <fullName evidence="4">G domain-containing protein</fullName>
    </recommendedName>
</protein>
<dbReference type="AlphaFoldDB" id="A0A1V9X745"/>
<dbReference type="Proteomes" id="UP000192247">
    <property type="component" value="Unassembled WGS sequence"/>
</dbReference>
<evidence type="ECO:0008006" key="4">
    <source>
        <dbReference type="Google" id="ProtNLM"/>
    </source>
</evidence>
<accession>A0A1V9X745</accession>
<reference evidence="2 3" key="1">
    <citation type="journal article" date="2017" name="Gigascience">
        <title>Draft genome of the honey bee ectoparasitic mite, Tropilaelaps mercedesae, is shaped by the parasitic life history.</title>
        <authorList>
            <person name="Dong X."/>
            <person name="Armstrong S.D."/>
            <person name="Xia D."/>
            <person name="Makepeace B.L."/>
            <person name="Darby A.C."/>
            <person name="Kadowaki T."/>
        </authorList>
    </citation>
    <scope>NUCLEOTIDE SEQUENCE [LARGE SCALE GENOMIC DNA]</scope>
    <source>
        <strain evidence="2">Wuxi-XJTLU</strain>
    </source>
</reference>
<comment type="caution">
    <text evidence="2">The sequence shown here is derived from an EMBL/GenBank/DDBJ whole genome shotgun (WGS) entry which is preliminary data.</text>
</comment>
<feature type="region of interest" description="Disordered" evidence="1">
    <location>
        <begin position="90"/>
        <end position="111"/>
    </location>
</feature>